<dbReference type="AlphaFoldDB" id="A0AAW3MY60"/>
<evidence type="ECO:0000313" key="2">
    <source>
        <dbReference type="Proteomes" id="UP000056453"/>
    </source>
</evidence>
<evidence type="ECO:0008006" key="3">
    <source>
        <dbReference type="Google" id="ProtNLM"/>
    </source>
</evidence>
<dbReference type="RefSeq" id="WP_059924783.1">
    <property type="nucleotide sequence ID" value="NZ_LPBG01000047.1"/>
</dbReference>
<accession>A0AAW3MY60</accession>
<proteinExistence type="predicted"/>
<dbReference type="Proteomes" id="UP000056453">
    <property type="component" value="Unassembled WGS sequence"/>
</dbReference>
<gene>
    <name evidence="1" type="ORF">WJ96_05030</name>
</gene>
<protein>
    <recommendedName>
        <fullName evidence="3">Phosphotyrosine protein phosphatase I domain-containing protein</fullName>
    </recommendedName>
</protein>
<sequence>MATGLLVVDVQPAYGDYCGAIAAKVAQRINNTVKPVTIMWVGEGLTGDCAVTVREYLREHGARPGSLAQAKFVEKGYGFFRSWMDQGVAEEDIIKVGTHMLQHELYSSEDVDLEQLYLGDVPEFPEWDQLSRPAFDDRPLRSLDSFETCGGGARECLAEIELWLQMVAKPFCRLDSMVY</sequence>
<comment type="caution">
    <text evidence="1">The sequence shown here is derived from an EMBL/GenBank/DDBJ whole genome shotgun (WGS) entry which is preliminary data.</text>
</comment>
<organism evidence="1 2">
    <name type="scientific">Burkholderia ubonensis</name>
    <dbReference type="NCBI Taxonomy" id="101571"/>
    <lineage>
        <taxon>Bacteria</taxon>
        <taxon>Pseudomonadati</taxon>
        <taxon>Pseudomonadota</taxon>
        <taxon>Betaproteobacteria</taxon>
        <taxon>Burkholderiales</taxon>
        <taxon>Burkholderiaceae</taxon>
        <taxon>Burkholderia</taxon>
        <taxon>Burkholderia cepacia complex</taxon>
    </lineage>
</organism>
<keyword evidence="2" id="KW-1185">Reference proteome</keyword>
<reference evidence="1 2" key="1">
    <citation type="submission" date="2015-11" db="EMBL/GenBank/DDBJ databases">
        <title>Expanding the genomic diversity of Burkholderia species for the development of highly accurate diagnostics.</title>
        <authorList>
            <person name="Sahl J."/>
            <person name="Keim P."/>
            <person name="Wagner D."/>
        </authorList>
    </citation>
    <scope>NUCLEOTIDE SEQUENCE [LARGE SCALE GENOMIC DNA]</scope>
    <source>
        <strain evidence="1 2">MSMB1808WGS</strain>
    </source>
</reference>
<name>A0AAW3MY60_9BURK</name>
<evidence type="ECO:0000313" key="1">
    <source>
        <dbReference type="EMBL" id="KVP97935.1"/>
    </source>
</evidence>
<dbReference type="EMBL" id="LPBJ01000047">
    <property type="protein sequence ID" value="KVP97935.1"/>
    <property type="molecule type" value="Genomic_DNA"/>
</dbReference>